<dbReference type="PANTHER" id="PTHR31260">
    <property type="entry name" value="CYSTATIN/MONELLIN SUPERFAMILY PROTEIN"/>
    <property type="match status" value="1"/>
</dbReference>
<protein>
    <submittedName>
        <fullName evidence="2">Uncharacterized protein</fullName>
    </submittedName>
</protein>
<dbReference type="PANTHER" id="PTHR31260:SF73">
    <property type="entry name" value="(RAPE) HYPOTHETICAL PROTEIN"/>
    <property type="match status" value="1"/>
</dbReference>
<feature type="compositionally biased region" description="Basic and acidic residues" evidence="1">
    <location>
        <begin position="175"/>
        <end position="187"/>
    </location>
</feature>
<dbReference type="Pfam" id="PF04776">
    <property type="entry name" value="protein_MS5"/>
    <property type="match status" value="1"/>
</dbReference>
<gene>
    <name evidence="2" type="ORF">HID58_079975</name>
</gene>
<evidence type="ECO:0000256" key="1">
    <source>
        <dbReference type="SAM" id="MobiDB-lite"/>
    </source>
</evidence>
<evidence type="ECO:0000313" key="3">
    <source>
        <dbReference type="Proteomes" id="UP000824890"/>
    </source>
</evidence>
<reference evidence="2 3" key="1">
    <citation type="submission" date="2021-05" db="EMBL/GenBank/DDBJ databases">
        <title>Genome Assembly of Synthetic Allotetraploid Brassica napus Reveals Homoeologous Exchanges between Subgenomes.</title>
        <authorList>
            <person name="Davis J.T."/>
        </authorList>
    </citation>
    <scope>NUCLEOTIDE SEQUENCE [LARGE SCALE GENOMIC DNA]</scope>
    <source>
        <strain evidence="3">cv. Da-Ae</strain>
        <tissue evidence="2">Seedling</tissue>
    </source>
</reference>
<accession>A0ABQ7Y3I8</accession>
<evidence type="ECO:0000313" key="2">
    <source>
        <dbReference type="EMBL" id="KAH0862764.1"/>
    </source>
</evidence>
<keyword evidence="3" id="KW-1185">Reference proteome</keyword>
<name>A0ABQ7Y3I8_BRANA</name>
<organism evidence="2 3">
    <name type="scientific">Brassica napus</name>
    <name type="common">Rape</name>
    <dbReference type="NCBI Taxonomy" id="3708"/>
    <lineage>
        <taxon>Eukaryota</taxon>
        <taxon>Viridiplantae</taxon>
        <taxon>Streptophyta</taxon>
        <taxon>Embryophyta</taxon>
        <taxon>Tracheophyta</taxon>
        <taxon>Spermatophyta</taxon>
        <taxon>Magnoliopsida</taxon>
        <taxon>eudicotyledons</taxon>
        <taxon>Gunneridae</taxon>
        <taxon>Pentapetalae</taxon>
        <taxon>rosids</taxon>
        <taxon>malvids</taxon>
        <taxon>Brassicales</taxon>
        <taxon>Brassicaceae</taxon>
        <taxon>Brassiceae</taxon>
        <taxon>Brassica</taxon>
    </lineage>
</organism>
<comment type="caution">
    <text evidence="2">The sequence shown here is derived from an EMBL/GenBank/DDBJ whole genome shotgun (WGS) entry which is preliminary data.</text>
</comment>
<dbReference type="InterPro" id="IPR006462">
    <property type="entry name" value="MS5"/>
</dbReference>
<feature type="region of interest" description="Disordered" evidence="1">
    <location>
        <begin position="174"/>
        <end position="197"/>
    </location>
</feature>
<sequence length="385" mass="44672">RIKEQKYSFLKVIRNYHSFSSVGKDRDNNNFAEHYFSYMGSVFLLVLRKFSVVSGLRTEELDRFNYPEGFPRRRGSYALAHFECEGKLGKMYGGYPNCALVKLFAKLGLHRYNWLEGTNFQFGRLKRFNMGSAATAYFITLVARLPTSHLEQIFQVVVEEERLGILDLTCRHSRPHEGTESSKKEMPSLRPHRQPVPTSYKDRLFDWPSSDFAWPSSFSDTKRFYLLNESELQCDWISLYVELAICTSHRKIKARDLTKFHLEIVQVAIESLDDKSLDDKEPPSLMSRAALLYVTYKDVVKSLRTAAVRRVFNESKGRLSIQGDCWVEAETGLAFSEIPSKKSSKKGSLKLKRRLGVHTLWRLSSPRWYQTYKNRGLRQLITNSV</sequence>
<dbReference type="NCBIfam" id="TIGR01572">
    <property type="entry name" value="A_thl_para_3677"/>
    <property type="match status" value="1"/>
</dbReference>
<feature type="non-terminal residue" evidence="2">
    <location>
        <position position="1"/>
    </location>
</feature>
<dbReference type="Proteomes" id="UP000824890">
    <property type="component" value="Unassembled WGS sequence"/>
</dbReference>
<proteinExistence type="predicted"/>
<dbReference type="EMBL" id="JAGKQM010000018">
    <property type="protein sequence ID" value="KAH0862764.1"/>
    <property type="molecule type" value="Genomic_DNA"/>
</dbReference>